<dbReference type="Pfam" id="PF03783">
    <property type="entry name" value="CsgG"/>
    <property type="match status" value="1"/>
</dbReference>
<feature type="non-terminal residue" evidence="1">
    <location>
        <position position="556"/>
    </location>
</feature>
<organism evidence="1">
    <name type="scientific">marine sediment metagenome</name>
    <dbReference type="NCBI Taxonomy" id="412755"/>
    <lineage>
        <taxon>unclassified sequences</taxon>
        <taxon>metagenomes</taxon>
        <taxon>ecological metagenomes</taxon>
    </lineage>
</organism>
<dbReference type="AlphaFoldDB" id="A0A0F9CYH7"/>
<accession>A0A0F9CYH7</accession>
<evidence type="ECO:0000313" key="1">
    <source>
        <dbReference type="EMBL" id="KKL54344.1"/>
    </source>
</evidence>
<dbReference type="SUPFAM" id="SSF48452">
    <property type="entry name" value="TPR-like"/>
    <property type="match status" value="1"/>
</dbReference>
<dbReference type="Gene3D" id="1.25.40.10">
    <property type="entry name" value="Tetratricopeptide repeat domain"/>
    <property type="match status" value="1"/>
</dbReference>
<reference evidence="1" key="1">
    <citation type="journal article" date="2015" name="Nature">
        <title>Complex archaea that bridge the gap between prokaryotes and eukaryotes.</title>
        <authorList>
            <person name="Spang A."/>
            <person name="Saw J.H."/>
            <person name="Jorgensen S.L."/>
            <person name="Zaremba-Niedzwiedzka K."/>
            <person name="Martijn J."/>
            <person name="Lind A.E."/>
            <person name="van Eijk R."/>
            <person name="Schleper C."/>
            <person name="Guy L."/>
            <person name="Ettema T.J."/>
        </authorList>
    </citation>
    <scope>NUCLEOTIDE SEQUENCE</scope>
</reference>
<name>A0A0F9CYH7_9ZZZZ</name>
<proteinExistence type="predicted"/>
<comment type="caution">
    <text evidence="1">The sequence shown here is derived from an EMBL/GenBank/DDBJ whole genome shotgun (WGS) entry which is preliminary data.</text>
</comment>
<dbReference type="EMBL" id="LAZR01031233">
    <property type="protein sequence ID" value="KKL54344.1"/>
    <property type="molecule type" value="Genomic_DNA"/>
</dbReference>
<dbReference type="InterPro" id="IPR005534">
    <property type="entry name" value="Curli_assmbl/transp-comp_CsgG"/>
</dbReference>
<gene>
    <name evidence="1" type="ORF">LCGC14_2266340</name>
</gene>
<dbReference type="InterPro" id="IPR011990">
    <property type="entry name" value="TPR-like_helical_dom_sf"/>
</dbReference>
<protein>
    <submittedName>
        <fullName evidence="1">Uncharacterized protein</fullName>
    </submittedName>
</protein>
<dbReference type="Gene3D" id="3.40.50.10610">
    <property type="entry name" value="ABC-type transport auxiliary lipoprotein component"/>
    <property type="match status" value="1"/>
</dbReference>
<sequence>MPGYSYTTDSTARVGPRRRAVGRLALAVTVAVLAVGATARAETTIAVLNFANTDIGADARHGWLSKALADLMINDLSHYRQLRVVTREHMQMLLREASLFDKHVNEMSDASRRRLRKHLRVDYLVFGAYTVRGGEVTIRALLIRLRSGKVLATFSETCPLKGVLTAEKALAAKVIGYFRFGGSAAAVVRELPRWTDSIRAAQRLYEGIDHFDQGRFAEAWYAFRQALVSDPNYPDPHYWLARMSYYRQEYEHARIEYERFVLGQPSHPRVGDAIMEYVHSFERLSDSPQDMLELYQGLRRRQWRDVRVHNQVDYSFTSPLPDWLDKRRQQALRYQYRFEEAFDLLAKGVDDGQYDSPDPYHRTWRQESMRLMGGLAQINEDLFGKRLASPHLPFRDIYLSKDDPTAGEDLRGYNLKGRGYLWGPSSRVLAPEGFRIKKVVARIKRTDDRNANAVCRLQFRRYRYVDIHNCWTEELYPKERVFQVYMPPGCTWFYLRPEYYGERPNPFGSTRSRFDSWSMKAELAPLEPTGGVDVQVTNATRFHAYVDGRYGRCYSG</sequence>